<organism evidence="2 3">
    <name type="scientific">Gynuella sunshinyii YC6258</name>
    <dbReference type="NCBI Taxonomy" id="1445510"/>
    <lineage>
        <taxon>Bacteria</taxon>
        <taxon>Pseudomonadati</taxon>
        <taxon>Pseudomonadota</taxon>
        <taxon>Gammaproteobacteria</taxon>
        <taxon>Oceanospirillales</taxon>
        <taxon>Saccharospirillaceae</taxon>
        <taxon>Gynuella</taxon>
    </lineage>
</organism>
<dbReference type="HOGENOM" id="CLU_3234266_0_0_6"/>
<accession>A0A0C5VUN9</accession>
<evidence type="ECO:0000256" key="1">
    <source>
        <dbReference type="SAM" id="Phobius"/>
    </source>
</evidence>
<keyword evidence="1" id="KW-1133">Transmembrane helix</keyword>
<keyword evidence="1" id="KW-0472">Membrane</keyword>
<feature type="transmembrane region" description="Helical" evidence="1">
    <location>
        <begin position="7"/>
        <end position="28"/>
    </location>
</feature>
<gene>
    <name evidence="2" type="ORF">YC6258_05838</name>
</gene>
<keyword evidence="3" id="KW-1185">Reference proteome</keyword>
<name>A0A0C5VUN9_9GAMM</name>
<sequence>MLIVTQVAFGAVVILSGNKFMGVLLYSFRENSPGFTGADLLLEWVSH</sequence>
<protein>
    <submittedName>
        <fullName evidence="2">Uncharacterized protein</fullName>
    </submittedName>
</protein>
<keyword evidence="1" id="KW-0812">Transmembrane</keyword>
<dbReference type="KEGG" id="gsn:YC6258_05838"/>
<dbReference type="EMBL" id="CP007142">
    <property type="protein sequence ID" value="AJQ97866.1"/>
    <property type="molecule type" value="Genomic_DNA"/>
</dbReference>
<dbReference type="STRING" id="1445510.YC6258_05838"/>
<dbReference type="Proteomes" id="UP000032266">
    <property type="component" value="Chromosome"/>
</dbReference>
<dbReference type="AlphaFoldDB" id="A0A0C5VUN9"/>
<evidence type="ECO:0000313" key="2">
    <source>
        <dbReference type="EMBL" id="AJQ97866.1"/>
    </source>
</evidence>
<reference evidence="2 3" key="1">
    <citation type="submission" date="2014-01" db="EMBL/GenBank/DDBJ databases">
        <title>Full genme sequencing of cellulolytic bacterium Gynuella sunshinyii YC6258T gen. nov., sp. nov.</title>
        <authorList>
            <person name="Khan H."/>
            <person name="Chung E.J."/>
            <person name="Chung Y.R."/>
        </authorList>
    </citation>
    <scope>NUCLEOTIDE SEQUENCE [LARGE SCALE GENOMIC DNA]</scope>
    <source>
        <strain evidence="2 3">YC6258</strain>
    </source>
</reference>
<proteinExistence type="predicted"/>
<evidence type="ECO:0000313" key="3">
    <source>
        <dbReference type="Proteomes" id="UP000032266"/>
    </source>
</evidence>